<evidence type="ECO:0000313" key="3">
    <source>
        <dbReference type="EnsemblPlants" id="PGSC0003DMT400089804"/>
    </source>
</evidence>
<evidence type="ECO:0000313" key="4">
    <source>
        <dbReference type="Proteomes" id="UP000011115"/>
    </source>
</evidence>
<keyword evidence="4" id="KW-1185">Reference proteome</keyword>
<sequence length="390" mass="43381">MDQVLSSLYPEPKVEFPYETKADLTNGDAAAFKGKATKLRTNYGKGRGKEKAPESPEVSSDSDGTYVTHLNAYEGENEHQEHQFVASHDDESIIARRAELRSKKMNHPSRIRTPQATTSPPSVPEQATVLAPPIQGQHPKAMNRLKTEGLRTILEEKLLSTDRVIDRMSLEHMKEWLAPVISDGTPKWLEPGAVIEKKDLNMAARYWFGFISNTIIPSQNEYILHHAKVAYLGCLIKGTKLNLGRIIVSEMLMRARQRQNSLPFPVLITELCRCARVPKDAKKDVEVIPTSSTDIRRLEVKYLKYQAEKKQKEAPVDHSPAVDTHFIPVEAYLPTPAQGPSDRATATPSDTPGSSVVALPPRPAFVAISWTLITHASLLRMGQLAHSANC</sequence>
<evidence type="ECO:0000259" key="2">
    <source>
        <dbReference type="Pfam" id="PF20167"/>
    </source>
</evidence>
<dbReference type="EnsemblPlants" id="PGSC0003DMT400089804">
    <property type="protein sequence ID" value="PGSC0003DMT400089804"/>
    <property type="gene ID" value="PGSC0003DMG400039375"/>
</dbReference>
<dbReference type="GO" id="GO:0009579">
    <property type="term" value="C:thylakoid"/>
    <property type="evidence" value="ECO:0000318"/>
    <property type="project" value="GO_Central"/>
</dbReference>
<protein>
    <recommendedName>
        <fullName evidence="2">Putative plant transposon protein domain-containing protein</fullName>
    </recommendedName>
</protein>
<reference evidence="3" key="2">
    <citation type="submission" date="2015-06" db="UniProtKB">
        <authorList>
            <consortium name="EnsemblPlants"/>
        </authorList>
    </citation>
    <scope>IDENTIFICATION</scope>
    <source>
        <strain evidence="3">DM1-3 516 R44</strain>
    </source>
</reference>
<dbReference type="PANTHER" id="PTHR33180:SF31">
    <property type="entry name" value="POLYPROTEIN PROTEIN"/>
    <property type="match status" value="1"/>
</dbReference>
<organism evidence="3 4">
    <name type="scientific">Solanum tuberosum</name>
    <name type="common">Potato</name>
    <dbReference type="NCBI Taxonomy" id="4113"/>
    <lineage>
        <taxon>Eukaryota</taxon>
        <taxon>Viridiplantae</taxon>
        <taxon>Streptophyta</taxon>
        <taxon>Embryophyta</taxon>
        <taxon>Tracheophyta</taxon>
        <taxon>Spermatophyta</taxon>
        <taxon>Magnoliopsida</taxon>
        <taxon>eudicotyledons</taxon>
        <taxon>Gunneridae</taxon>
        <taxon>Pentapetalae</taxon>
        <taxon>asterids</taxon>
        <taxon>lamiids</taxon>
        <taxon>Solanales</taxon>
        <taxon>Solanaceae</taxon>
        <taxon>Solanoideae</taxon>
        <taxon>Solaneae</taxon>
        <taxon>Solanum</taxon>
    </lineage>
</organism>
<feature type="region of interest" description="Disordered" evidence="1">
    <location>
        <begin position="103"/>
        <end position="125"/>
    </location>
</feature>
<evidence type="ECO:0000256" key="1">
    <source>
        <dbReference type="SAM" id="MobiDB-lite"/>
    </source>
</evidence>
<dbReference type="GO" id="GO:0009523">
    <property type="term" value="C:photosystem II"/>
    <property type="evidence" value="ECO:0000318"/>
    <property type="project" value="GO_Central"/>
</dbReference>
<reference evidence="4" key="1">
    <citation type="journal article" date="2011" name="Nature">
        <title>Genome sequence and analysis of the tuber crop potato.</title>
        <authorList>
            <consortium name="The Potato Genome Sequencing Consortium"/>
        </authorList>
    </citation>
    <scope>NUCLEOTIDE SEQUENCE [LARGE SCALE GENOMIC DNA]</scope>
    <source>
        <strain evidence="4">cv. DM1-3 516 R44</strain>
    </source>
</reference>
<feature type="region of interest" description="Disordered" evidence="1">
    <location>
        <begin position="32"/>
        <end position="65"/>
    </location>
</feature>
<feature type="domain" description="Putative plant transposon protein" evidence="2">
    <location>
        <begin position="162"/>
        <end position="278"/>
    </location>
</feature>
<accession>M1DIY7</accession>
<dbReference type="InParanoid" id="M1DIY7"/>
<proteinExistence type="predicted"/>
<dbReference type="Gramene" id="PGSC0003DMT400089804">
    <property type="protein sequence ID" value="PGSC0003DMT400089804"/>
    <property type="gene ID" value="PGSC0003DMG400039375"/>
</dbReference>
<dbReference type="Proteomes" id="UP000011115">
    <property type="component" value="Unassembled WGS sequence"/>
</dbReference>
<dbReference type="PANTHER" id="PTHR33180">
    <property type="entry name" value="PHOTOSYSTEM II CP43 REACTION CENTER PROTEIN"/>
    <property type="match status" value="1"/>
</dbReference>
<dbReference type="PaxDb" id="4113-PGSC0003DMT400089804"/>
<name>M1DIY7_SOLTU</name>
<feature type="compositionally biased region" description="Polar residues" evidence="1">
    <location>
        <begin position="344"/>
        <end position="354"/>
    </location>
</feature>
<dbReference type="HOGENOM" id="CLU_029307_1_1_1"/>
<dbReference type="AlphaFoldDB" id="M1DIY7"/>
<feature type="region of interest" description="Disordered" evidence="1">
    <location>
        <begin position="335"/>
        <end position="356"/>
    </location>
</feature>
<dbReference type="InterPro" id="IPR046796">
    <property type="entry name" value="Transposase_32_dom"/>
</dbReference>
<dbReference type="Pfam" id="PF20167">
    <property type="entry name" value="Transposase_32"/>
    <property type="match status" value="1"/>
</dbReference>